<evidence type="ECO:0000313" key="2">
    <source>
        <dbReference type="Proteomes" id="UP000253090"/>
    </source>
</evidence>
<sequence length="103" mass="11615">MEGSLFIPNLCDKILTSFRIGKLLLFDGFIIGFAVRQGILMDSQVFFARFRFVVQDPEARPADDYASAFCAVRFIPESTRGKVIVKIPGFAANVQDYEAILRF</sequence>
<keyword evidence="2" id="KW-1185">Reference proteome</keyword>
<dbReference type="EMBL" id="QPJW01000011">
    <property type="protein sequence ID" value="RCX16667.1"/>
    <property type="molecule type" value="Genomic_DNA"/>
</dbReference>
<dbReference type="Proteomes" id="UP000253090">
    <property type="component" value="Unassembled WGS sequence"/>
</dbReference>
<dbReference type="RefSeq" id="WP_114498253.1">
    <property type="nucleotide sequence ID" value="NZ_QPJW01000011.1"/>
</dbReference>
<protein>
    <submittedName>
        <fullName evidence="1">Uncharacterized protein</fullName>
    </submittedName>
</protein>
<organism evidence="1 2">
    <name type="scientific">Fontibacillus phaseoli</name>
    <dbReference type="NCBI Taxonomy" id="1416533"/>
    <lineage>
        <taxon>Bacteria</taxon>
        <taxon>Bacillati</taxon>
        <taxon>Bacillota</taxon>
        <taxon>Bacilli</taxon>
        <taxon>Bacillales</taxon>
        <taxon>Paenibacillaceae</taxon>
        <taxon>Fontibacillus</taxon>
    </lineage>
</organism>
<proteinExistence type="predicted"/>
<comment type="caution">
    <text evidence="1">The sequence shown here is derived from an EMBL/GenBank/DDBJ whole genome shotgun (WGS) entry which is preliminary data.</text>
</comment>
<accession>A0A369B803</accession>
<dbReference type="AlphaFoldDB" id="A0A369B803"/>
<gene>
    <name evidence="1" type="ORF">DFP94_11114</name>
</gene>
<name>A0A369B803_9BACL</name>
<reference evidence="1 2" key="1">
    <citation type="submission" date="2018-07" db="EMBL/GenBank/DDBJ databases">
        <title>Genomic Encyclopedia of Type Strains, Phase III (KMG-III): the genomes of soil and plant-associated and newly described type strains.</title>
        <authorList>
            <person name="Whitman W."/>
        </authorList>
    </citation>
    <scope>NUCLEOTIDE SEQUENCE [LARGE SCALE GENOMIC DNA]</scope>
    <source>
        <strain evidence="1 2">CECT 8333</strain>
    </source>
</reference>
<evidence type="ECO:0000313" key="1">
    <source>
        <dbReference type="EMBL" id="RCX16667.1"/>
    </source>
</evidence>